<evidence type="ECO:0000256" key="2">
    <source>
        <dbReference type="SAM" id="Phobius"/>
    </source>
</evidence>
<organism evidence="4 5">
    <name type="scientific">Mycobacterium dioxanotrophicus</name>
    <dbReference type="NCBI Taxonomy" id="482462"/>
    <lineage>
        <taxon>Bacteria</taxon>
        <taxon>Bacillati</taxon>
        <taxon>Actinomycetota</taxon>
        <taxon>Actinomycetes</taxon>
        <taxon>Mycobacteriales</taxon>
        <taxon>Mycobacteriaceae</taxon>
        <taxon>Mycobacterium</taxon>
    </lineage>
</organism>
<reference evidence="4 5" key="1">
    <citation type="submission" date="2017-04" db="EMBL/GenBank/DDBJ databases">
        <title>Whole Genome Sequence of 1,4-Dioxane Degrading Bacterium Mycobacterium dioxanotrophicus PH-06.</title>
        <authorList>
            <person name="He Y."/>
        </authorList>
    </citation>
    <scope>NUCLEOTIDE SEQUENCE [LARGE SCALE GENOMIC DNA]</scope>
    <source>
        <strain evidence="4 5">PH-06</strain>
    </source>
</reference>
<dbReference type="EMBL" id="CP020809">
    <property type="protein sequence ID" value="ART68596.1"/>
    <property type="molecule type" value="Genomic_DNA"/>
</dbReference>
<feature type="compositionally biased region" description="Basic and acidic residues" evidence="1">
    <location>
        <begin position="212"/>
        <end position="238"/>
    </location>
</feature>
<dbReference type="Proteomes" id="UP000195331">
    <property type="component" value="Chromosome"/>
</dbReference>
<feature type="region of interest" description="Disordered" evidence="1">
    <location>
        <begin position="187"/>
        <end position="402"/>
    </location>
</feature>
<evidence type="ECO:0000313" key="5">
    <source>
        <dbReference type="Proteomes" id="UP000195331"/>
    </source>
</evidence>
<gene>
    <name evidence="4" type="ORF">BTO20_08390</name>
</gene>
<evidence type="ECO:0000313" key="4">
    <source>
        <dbReference type="EMBL" id="ART68596.1"/>
    </source>
</evidence>
<evidence type="ECO:0000256" key="1">
    <source>
        <dbReference type="SAM" id="MobiDB-lite"/>
    </source>
</evidence>
<dbReference type="AlphaFoldDB" id="A0A1Y0C0F7"/>
<feature type="transmembrane region" description="Helical" evidence="2">
    <location>
        <begin position="55"/>
        <end position="75"/>
    </location>
</feature>
<feature type="compositionally biased region" description="Basic residues" evidence="1">
    <location>
        <begin position="361"/>
        <end position="371"/>
    </location>
</feature>
<feature type="transmembrane region" description="Helical" evidence="2">
    <location>
        <begin position="121"/>
        <end position="141"/>
    </location>
</feature>
<accession>A0A1Y0C0F7</accession>
<dbReference type="InterPro" id="IPR046672">
    <property type="entry name" value="DUF6542"/>
</dbReference>
<feature type="transmembrane region" description="Helical" evidence="2">
    <location>
        <begin position="24"/>
        <end position="43"/>
    </location>
</feature>
<keyword evidence="2" id="KW-0812">Transmembrane</keyword>
<feature type="compositionally biased region" description="Basic and acidic residues" evidence="1">
    <location>
        <begin position="310"/>
        <end position="330"/>
    </location>
</feature>
<protein>
    <recommendedName>
        <fullName evidence="3">DUF6542 domain-containing protein</fullName>
    </recommendedName>
</protein>
<dbReference type="RefSeq" id="WP_198344297.1">
    <property type="nucleotide sequence ID" value="NZ_CP020809.1"/>
</dbReference>
<feature type="compositionally biased region" description="Polar residues" evidence="1">
    <location>
        <begin position="194"/>
        <end position="203"/>
    </location>
</feature>
<dbReference type="Pfam" id="PF20177">
    <property type="entry name" value="DUF6542"/>
    <property type="match status" value="1"/>
</dbReference>
<name>A0A1Y0C0F7_9MYCO</name>
<keyword evidence="5" id="KW-1185">Reference proteome</keyword>
<keyword evidence="2" id="KW-0472">Membrane</keyword>
<dbReference type="KEGG" id="mdx:BTO20_08390"/>
<evidence type="ECO:0000259" key="3">
    <source>
        <dbReference type="Pfam" id="PF20177"/>
    </source>
</evidence>
<keyword evidence="2" id="KW-1133">Transmembrane helix</keyword>
<feature type="compositionally biased region" description="Basic and acidic residues" evidence="1">
    <location>
        <begin position="392"/>
        <end position="402"/>
    </location>
</feature>
<feature type="domain" description="DUF6542" evidence="3">
    <location>
        <begin position="23"/>
        <end position="141"/>
    </location>
</feature>
<sequence length="402" mass="44856">MSGQRAQSAVPADHRSVYPKWPGVPWWGAVLLAVTATAIGFAFDAGSGDRELSTFFAVCYVLGCLGAVLAVRQSGVFTAVIQPPLILFVAVPGSYFLFHGGQLGGVKDLAINCGYPLIERFPLMLFTTAAVLLIGLARWYFALATRHSAAKAANAESTESGNTRKATVAAAKTGIVAAVTTKLSGLILRKPPTRRSSAQTSENEAPRRRRTSDRSQRPERAGRTSRTDRTTERPDRTDRPRRRRPEAAEEAGTERRAAKRTTPPRPRPSRPLLDEFGEPLPERPRRPRAPRASEPPVVPPADARRRVRTQPREPRKQPPPERHSAAAHDRQPRRRRFDDYQPFEEPFEAPRNGNGSSNGRPTHHPVSRVRYRGAEDEDDRREYRSRPRSSTRGRDNTWEYDG</sequence>
<proteinExistence type="predicted"/>
<feature type="transmembrane region" description="Helical" evidence="2">
    <location>
        <begin position="81"/>
        <end position="100"/>
    </location>
</feature>